<dbReference type="AlphaFoldDB" id="A0A917D3T9"/>
<keyword evidence="2" id="KW-1185">Reference proteome</keyword>
<evidence type="ECO:0000313" key="1">
    <source>
        <dbReference type="EMBL" id="GGG06212.1"/>
    </source>
</evidence>
<dbReference type="Proteomes" id="UP000644756">
    <property type="component" value="Unassembled WGS sequence"/>
</dbReference>
<dbReference type="RefSeq" id="WP_188531302.1">
    <property type="nucleotide sequence ID" value="NZ_BMGR01000007.1"/>
</dbReference>
<protein>
    <recommendedName>
        <fullName evidence="3">Flagellar protein</fullName>
    </recommendedName>
</protein>
<proteinExistence type="predicted"/>
<evidence type="ECO:0008006" key="3">
    <source>
        <dbReference type="Google" id="ProtNLM"/>
    </source>
</evidence>
<dbReference type="EMBL" id="BMGR01000007">
    <property type="protein sequence ID" value="GGG06212.1"/>
    <property type="molecule type" value="Genomic_DNA"/>
</dbReference>
<evidence type="ECO:0000313" key="2">
    <source>
        <dbReference type="Proteomes" id="UP000644756"/>
    </source>
</evidence>
<gene>
    <name evidence="1" type="ORF">GCM10010916_24030</name>
</gene>
<name>A0A917D3T9_9BACL</name>
<organism evidence="1 2">
    <name type="scientific">Paenibacillus abyssi</name>
    <dbReference type="NCBI Taxonomy" id="1340531"/>
    <lineage>
        <taxon>Bacteria</taxon>
        <taxon>Bacillati</taxon>
        <taxon>Bacillota</taxon>
        <taxon>Bacilli</taxon>
        <taxon>Bacillales</taxon>
        <taxon>Paenibacillaceae</taxon>
        <taxon>Paenibacillus</taxon>
    </lineage>
</organism>
<comment type="caution">
    <text evidence="1">The sequence shown here is derived from an EMBL/GenBank/DDBJ whole genome shotgun (WGS) entry which is preliminary data.</text>
</comment>
<sequence>MDLTNCAGCGQLILKKQSLFCNPCIEEQKADVEKVKDYLQTHPNPSLLDLHEATGIPLKTLHLLMKDSVISEL</sequence>
<reference evidence="1" key="1">
    <citation type="journal article" date="2014" name="Int. J. Syst. Evol. Microbiol.">
        <title>Complete genome sequence of Corynebacterium casei LMG S-19264T (=DSM 44701T), isolated from a smear-ripened cheese.</title>
        <authorList>
            <consortium name="US DOE Joint Genome Institute (JGI-PGF)"/>
            <person name="Walter F."/>
            <person name="Albersmeier A."/>
            <person name="Kalinowski J."/>
            <person name="Ruckert C."/>
        </authorList>
    </citation>
    <scope>NUCLEOTIDE SEQUENCE</scope>
    <source>
        <strain evidence="1">CGMCC 1.12987</strain>
    </source>
</reference>
<accession>A0A917D3T9</accession>
<reference evidence="1" key="2">
    <citation type="submission" date="2020-09" db="EMBL/GenBank/DDBJ databases">
        <authorList>
            <person name="Sun Q."/>
            <person name="Zhou Y."/>
        </authorList>
    </citation>
    <scope>NUCLEOTIDE SEQUENCE</scope>
    <source>
        <strain evidence="1">CGMCC 1.12987</strain>
    </source>
</reference>